<reference evidence="3 4" key="1">
    <citation type="submission" date="2022-09" db="EMBL/GenBank/DDBJ databases">
        <authorList>
            <person name="Kop L."/>
        </authorList>
    </citation>
    <scope>NUCLEOTIDE SEQUENCE [LARGE SCALE GENOMIC DNA]</scope>
    <source>
        <strain evidence="3 4">347</strain>
    </source>
</reference>
<organism evidence="3 4">
    <name type="scientific">Nitrospina watsonii</name>
    <dbReference type="NCBI Taxonomy" id="1323948"/>
    <lineage>
        <taxon>Bacteria</taxon>
        <taxon>Pseudomonadati</taxon>
        <taxon>Nitrospinota/Tectimicrobiota group</taxon>
        <taxon>Nitrospinota</taxon>
        <taxon>Nitrospinia</taxon>
        <taxon>Nitrospinales</taxon>
        <taxon>Nitrospinaceae</taxon>
        <taxon>Nitrospina</taxon>
    </lineage>
</organism>
<feature type="signal peptide" evidence="1">
    <location>
        <begin position="1"/>
        <end position="25"/>
    </location>
</feature>
<dbReference type="PANTHER" id="PTHR13029">
    <property type="match status" value="1"/>
</dbReference>
<dbReference type="EMBL" id="OX336137">
    <property type="protein sequence ID" value="CAI2717540.1"/>
    <property type="molecule type" value="Genomic_DNA"/>
</dbReference>
<dbReference type="RefSeq" id="WP_282010472.1">
    <property type="nucleotide sequence ID" value="NZ_OX336137.1"/>
</dbReference>
<evidence type="ECO:0000313" key="4">
    <source>
        <dbReference type="Proteomes" id="UP001157733"/>
    </source>
</evidence>
<feature type="domain" description="Peptidase S74" evidence="2">
    <location>
        <begin position="265"/>
        <end position="360"/>
    </location>
</feature>
<dbReference type="PROSITE" id="PS51688">
    <property type="entry name" value="ICA"/>
    <property type="match status" value="1"/>
</dbReference>
<dbReference type="Pfam" id="PF13884">
    <property type="entry name" value="Peptidase_S74"/>
    <property type="match status" value="1"/>
</dbReference>
<sequence length="372" mass="39536">MRLNTQLPLLLIFLLTLAATNPAQAQEAQPGDPCTAGETDHYRRVGGGAGSEFLGHFIIICDGSTWNLAWGYDNTGNVGIGTITPQTPLHINGGTDAALTGGGYLVTGPTTGLNIVMDDNEIMARNNGAETDLHLQAEGGNLIVHGLQGGATEFVIQDGGNVGIGTLSPAGKLDVKDSFYTGNGTIRIRSQGAPKEGGELTLLGAGSSNDWNIDNFDGLFRLHHDGASYVEITPSGNVGIGTFSPAGKLDVNGSIAQSGSIIHASDKRLKMNITKVHDALSKVIALEGVSFEWKKPEDQFMKGRQFGILAQEVQKVLPSLVHVRDDEMKTLTVDYRGLSAYFIEAFKELKAQNEALKKLVCPDHPDAAICNE</sequence>
<gene>
    <name evidence="3" type="ORF">NSPWAT_0681</name>
</gene>
<keyword evidence="4" id="KW-1185">Reference proteome</keyword>
<evidence type="ECO:0000256" key="1">
    <source>
        <dbReference type="SAM" id="SignalP"/>
    </source>
</evidence>
<name>A0ABM9HBK1_9BACT</name>
<dbReference type="InterPro" id="IPR030392">
    <property type="entry name" value="S74_ICA"/>
</dbReference>
<accession>A0ABM9HBK1</accession>
<protein>
    <recommendedName>
        <fullName evidence="2">Peptidase S74 domain-containing protein</fullName>
    </recommendedName>
</protein>
<proteinExistence type="predicted"/>
<dbReference type="Proteomes" id="UP001157733">
    <property type="component" value="Chromosome"/>
</dbReference>
<evidence type="ECO:0000259" key="2">
    <source>
        <dbReference type="PROSITE" id="PS51688"/>
    </source>
</evidence>
<feature type="chain" id="PRO_5047086658" description="Peptidase S74 domain-containing protein" evidence="1">
    <location>
        <begin position="26"/>
        <end position="372"/>
    </location>
</feature>
<keyword evidence="1" id="KW-0732">Signal</keyword>
<dbReference type="PANTHER" id="PTHR13029:SF18">
    <property type="entry name" value="MYELIN REGULATORY FACTOR HOMOLOG 1"/>
    <property type="match status" value="1"/>
</dbReference>
<dbReference type="InterPro" id="IPR051577">
    <property type="entry name" value="MRF-like"/>
</dbReference>
<evidence type="ECO:0000313" key="3">
    <source>
        <dbReference type="EMBL" id="CAI2717540.1"/>
    </source>
</evidence>